<keyword evidence="3" id="KW-1185">Reference proteome</keyword>
<gene>
    <name evidence="2" type="ORF">BN938_2246</name>
</gene>
<evidence type="ECO:0000313" key="2">
    <source>
        <dbReference type="EMBL" id="CDN32318.1"/>
    </source>
</evidence>
<dbReference type="AlphaFoldDB" id="A0A060RDL0"/>
<evidence type="ECO:0000256" key="1">
    <source>
        <dbReference type="SAM" id="SignalP"/>
    </source>
</evidence>
<dbReference type="HOGENOM" id="CLU_051331_0_0_10"/>
<feature type="chain" id="PRO_5001586447" evidence="1">
    <location>
        <begin position="20"/>
        <end position="423"/>
    </location>
</feature>
<accession>A0A060RDL0</accession>
<dbReference type="Proteomes" id="UP000027616">
    <property type="component" value="Chromosome I"/>
</dbReference>
<dbReference type="OrthoDB" id="925187at2"/>
<dbReference type="eggNOG" id="COG3746">
    <property type="taxonomic scope" value="Bacteria"/>
</dbReference>
<dbReference type="STRING" id="1433126.BN938_2246"/>
<name>A0A060RDL0_9BACT</name>
<organism evidence="2 3">
    <name type="scientific">Mucinivorans hirudinis</name>
    <dbReference type="NCBI Taxonomy" id="1433126"/>
    <lineage>
        <taxon>Bacteria</taxon>
        <taxon>Pseudomonadati</taxon>
        <taxon>Bacteroidota</taxon>
        <taxon>Bacteroidia</taxon>
        <taxon>Bacteroidales</taxon>
        <taxon>Rikenellaceae</taxon>
        <taxon>Mucinivorans</taxon>
    </lineage>
</organism>
<evidence type="ECO:0000313" key="3">
    <source>
        <dbReference type="Proteomes" id="UP000027616"/>
    </source>
</evidence>
<keyword evidence="1" id="KW-0732">Signal</keyword>
<protein>
    <submittedName>
        <fullName evidence="2">Phosphate-selective porin O and P domain containing protein</fullName>
    </submittedName>
</protein>
<feature type="signal peptide" evidence="1">
    <location>
        <begin position="1"/>
        <end position="19"/>
    </location>
</feature>
<dbReference type="EMBL" id="HG934468">
    <property type="protein sequence ID" value="CDN32318.1"/>
    <property type="molecule type" value="Genomic_DNA"/>
</dbReference>
<reference evidence="2 3" key="1">
    <citation type="journal article" date="2015" name="Genome Announc.">
        <title>Complete Genome Sequence of the Novel Leech Symbiont Mucinivorans hirudinis M3T.</title>
        <authorList>
            <person name="Nelson M.C."/>
            <person name="Bomar L."/>
            <person name="Graf J."/>
        </authorList>
    </citation>
    <scope>NUCLEOTIDE SEQUENCE [LARGE SCALE GENOMIC DNA]</scope>
    <source>
        <strain evidence="3">M3</strain>
    </source>
</reference>
<dbReference type="SUPFAM" id="SSF56935">
    <property type="entry name" value="Porins"/>
    <property type="match status" value="1"/>
</dbReference>
<dbReference type="KEGG" id="rbc:BN938_2246"/>
<proteinExistence type="predicted"/>
<dbReference type="InterPro" id="IPR023614">
    <property type="entry name" value="Porin_dom_sf"/>
</dbReference>
<dbReference type="Gene3D" id="2.40.160.10">
    <property type="entry name" value="Porin"/>
    <property type="match status" value="1"/>
</dbReference>
<sequence>MKKILLLAAATLFCSAAMAQEPEMSPTEQNTSAIVSIKDELAKLGSIKISGYVQGQWQWANPAGATPSGFIRTYGDAFSADMNNRFNIRRGRIKFTYTKGTISAVIQPDFTEKGVAMKDAYVNYTSLKKTLTIRAGLFDRPFGYEIEYSSSQRESAERSRTFLALFPGERGVGAKVQLKGSSGLLSMFTLDAGLFNGNGIAVETDSYKDFIGKLAFQKNFVSTQLNLAVSLYQGTIWGRSATGEKFNKYSFTGGEWKKEEVANDTKFARQYLGFSGRVIQYWGIGTTNLVGEVIMGQQPSGKTAFANSAGASFNGTGDIYLRQFRGGYAMLVQDLGFSKSSIMLKYDSFNPNTKISLSELNAGKGTAADVPYTTVSVGYLYRFNESLRLMAQYDMTSAKKTDMAAINDFKIPNVLTIRAQVKF</sequence>